<feature type="compositionally biased region" description="Basic and acidic residues" evidence="1">
    <location>
        <begin position="98"/>
        <end position="107"/>
    </location>
</feature>
<dbReference type="Proteomes" id="UP001175000">
    <property type="component" value="Unassembled WGS sequence"/>
</dbReference>
<feature type="region of interest" description="Disordered" evidence="1">
    <location>
        <begin position="720"/>
        <end position="769"/>
    </location>
</feature>
<feature type="compositionally biased region" description="Low complexity" evidence="1">
    <location>
        <begin position="632"/>
        <end position="645"/>
    </location>
</feature>
<evidence type="ECO:0000313" key="2">
    <source>
        <dbReference type="EMBL" id="KAK0625875.1"/>
    </source>
</evidence>
<feature type="compositionally biased region" description="Acidic residues" evidence="1">
    <location>
        <begin position="355"/>
        <end position="364"/>
    </location>
</feature>
<feature type="compositionally biased region" description="Polar residues" evidence="1">
    <location>
        <begin position="646"/>
        <end position="668"/>
    </location>
</feature>
<keyword evidence="3" id="KW-1185">Reference proteome</keyword>
<feature type="region of interest" description="Disordered" evidence="1">
    <location>
        <begin position="297"/>
        <end position="375"/>
    </location>
</feature>
<proteinExistence type="predicted"/>
<feature type="compositionally biased region" description="Polar residues" evidence="1">
    <location>
        <begin position="441"/>
        <end position="450"/>
    </location>
</feature>
<reference evidence="2" key="1">
    <citation type="submission" date="2023-06" db="EMBL/GenBank/DDBJ databases">
        <title>Genome-scale phylogeny and comparative genomics of the fungal order Sordariales.</title>
        <authorList>
            <consortium name="Lawrence Berkeley National Laboratory"/>
            <person name="Hensen N."/>
            <person name="Bonometti L."/>
            <person name="Westerberg I."/>
            <person name="Brannstrom I.O."/>
            <person name="Guillou S."/>
            <person name="Cros-Aarteil S."/>
            <person name="Calhoun S."/>
            <person name="Haridas S."/>
            <person name="Kuo A."/>
            <person name="Mondo S."/>
            <person name="Pangilinan J."/>
            <person name="Riley R."/>
            <person name="Labutti K."/>
            <person name="Andreopoulos B."/>
            <person name="Lipzen A."/>
            <person name="Chen C."/>
            <person name="Yanf M."/>
            <person name="Daum C."/>
            <person name="Ng V."/>
            <person name="Clum A."/>
            <person name="Steindorff A."/>
            <person name="Ohm R."/>
            <person name="Martin F."/>
            <person name="Silar P."/>
            <person name="Natvig D."/>
            <person name="Lalanne C."/>
            <person name="Gautier V."/>
            <person name="Ament-Velasquez S.L."/>
            <person name="Kruys A."/>
            <person name="Hutchinson M.I."/>
            <person name="Powell A.J."/>
            <person name="Barry K."/>
            <person name="Miller A.N."/>
            <person name="Grigoriev I.V."/>
            <person name="Debuchy R."/>
            <person name="Gladieux P."/>
            <person name="Thoren M.H."/>
            <person name="Johannesson H."/>
        </authorList>
    </citation>
    <scope>NUCLEOTIDE SEQUENCE</scope>
    <source>
        <strain evidence="2">CBS 606.72</strain>
    </source>
</reference>
<dbReference type="PANTHER" id="PTHR38166">
    <property type="entry name" value="C2H2-TYPE DOMAIN-CONTAINING PROTEIN-RELATED"/>
    <property type="match status" value="1"/>
</dbReference>
<dbReference type="PANTHER" id="PTHR38166:SF1">
    <property type="entry name" value="C2H2-TYPE DOMAIN-CONTAINING PROTEIN"/>
    <property type="match status" value="1"/>
</dbReference>
<protein>
    <submittedName>
        <fullName evidence="2">Uncharacterized protein</fullName>
    </submittedName>
</protein>
<feature type="compositionally biased region" description="Low complexity" evidence="1">
    <location>
        <begin position="748"/>
        <end position="764"/>
    </location>
</feature>
<feature type="region of interest" description="Disordered" evidence="1">
    <location>
        <begin position="214"/>
        <end position="266"/>
    </location>
</feature>
<accession>A0AA39X302</accession>
<sequence length="860" mass="95218">MSRAVKFRLYSPGLGGYITHVGESNEIDHRIRDLDCDQMTNSPSLMDQMMDARARLRGVEDHVKCLEAENTQLATANRALRDENIQLKDEIRALKEETRRPSHRKLDMGALSPPITPPMDTARHAANGYRKNSERPLRNSGKRHAESVDRKMDPLRLLVERTGWEERDAKEMEVERRKEEEHMEDVYVRERLRKRFAGNDDTGVERRSGRHRLDSDDTLVAGPVEPQVPRYPGPMIQLPTRTRRKGKRRNLMSISDDGLGKESDQDEVMKGTQVQLETDANVVAKWLAIEPEKTADVSAVKNATEESGDNSSEPASETIPPEANDESTQVVERCLGTPPDESNGPSTPEAPDLPTTDEIEDVESSLDSRPPSPWQGIISREAEVSVAISAWQMINRLSNQVRGLGTERGWLVPSGVAGGVVSYASGSSSSSDSAVPVESNVRGSSHSSAAANGRPSPKRGRDRNDEAGDSDNEDNGRSGKRANISAPEELLPRPRFACPYQKYDPLGTPFCCMPNTKNPEGGADTFPRIKSHIFRNHDPFKRCPNCWKKCGTEEEATGHKDATNCIKTASPGKYWMTEAQRHQVKGQRFVTNGVDNWFYLFDILLPDAYPDGGVRQKHSPYYSPTQVLSPQTASTSSVDTPTTSSFDLSTATLLGNPENMPTSSQPPAITTREGTIPTPTPAPPGSLDFQIPFATLFPTFVNDMSIDDILGQQNLHPYNDIAHPPLPPVGATTPIRTTPQLPSPPPSASRSSSSLDQSQIGSPSGPTQTFLLRDNERLRVDNAALQDEVETLRKRQGRMQGRLAELWNEVRSSDRMLQELLYHPSLPENENERVVNVNHLFGILEKIGGVKRSLNCCQEG</sequence>
<feature type="compositionally biased region" description="Basic and acidic residues" evidence="1">
    <location>
        <begin position="131"/>
        <end position="149"/>
    </location>
</feature>
<feature type="compositionally biased region" description="Basic residues" evidence="1">
    <location>
        <begin position="241"/>
        <end position="250"/>
    </location>
</feature>
<evidence type="ECO:0000256" key="1">
    <source>
        <dbReference type="SAM" id="MobiDB-lite"/>
    </source>
</evidence>
<gene>
    <name evidence="2" type="ORF">B0T14DRAFT_551274</name>
</gene>
<name>A0AA39X302_9PEZI</name>
<dbReference type="AlphaFoldDB" id="A0AA39X302"/>
<evidence type="ECO:0000313" key="3">
    <source>
        <dbReference type="Proteomes" id="UP001175000"/>
    </source>
</evidence>
<feature type="compositionally biased region" description="Polar residues" evidence="1">
    <location>
        <begin position="622"/>
        <end position="631"/>
    </location>
</feature>
<dbReference type="EMBL" id="JAULSU010000002">
    <property type="protein sequence ID" value="KAK0625875.1"/>
    <property type="molecule type" value="Genomic_DNA"/>
</dbReference>
<feature type="compositionally biased region" description="Low complexity" evidence="1">
    <location>
        <begin position="423"/>
        <end position="439"/>
    </location>
</feature>
<feature type="region of interest" description="Disordered" evidence="1">
    <location>
        <begin position="616"/>
        <end position="687"/>
    </location>
</feature>
<organism evidence="2 3">
    <name type="scientific">Immersiella caudata</name>
    <dbReference type="NCBI Taxonomy" id="314043"/>
    <lineage>
        <taxon>Eukaryota</taxon>
        <taxon>Fungi</taxon>
        <taxon>Dikarya</taxon>
        <taxon>Ascomycota</taxon>
        <taxon>Pezizomycotina</taxon>
        <taxon>Sordariomycetes</taxon>
        <taxon>Sordariomycetidae</taxon>
        <taxon>Sordariales</taxon>
        <taxon>Lasiosphaeriaceae</taxon>
        <taxon>Immersiella</taxon>
    </lineage>
</organism>
<feature type="region of interest" description="Disordered" evidence="1">
    <location>
        <begin position="423"/>
        <end position="488"/>
    </location>
</feature>
<feature type="region of interest" description="Disordered" evidence="1">
    <location>
        <begin position="98"/>
        <end position="149"/>
    </location>
</feature>
<comment type="caution">
    <text evidence="2">The sequence shown here is derived from an EMBL/GenBank/DDBJ whole genome shotgun (WGS) entry which is preliminary data.</text>
</comment>